<reference evidence="1" key="1">
    <citation type="journal article" date="2014" name="Int. J. Syst. Evol. Microbiol.">
        <title>Complete genome sequence of Corynebacterium casei LMG S-19264T (=DSM 44701T), isolated from a smear-ripened cheese.</title>
        <authorList>
            <consortium name="US DOE Joint Genome Institute (JGI-PGF)"/>
            <person name="Walter F."/>
            <person name="Albersmeier A."/>
            <person name="Kalinowski J."/>
            <person name="Ruckert C."/>
        </authorList>
    </citation>
    <scope>NUCLEOTIDE SEQUENCE</scope>
    <source>
        <strain evidence="1">JCM 4714</strain>
    </source>
</reference>
<evidence type="ECO:0000313" key="1">
    <source>
        <dbReference type="EMBL" id="GHE06508.1"/>
    </source>
</evidence>
<keyword evidence="2" id="KW-1185">Reference proteome</keyword>
<comment type="caution">
    <text evidence="1">The sequence shown here is derived from an EMBL/GenBank/DDBJ whole genome shotgun (WGS) entry which is preliminary data.</text>
</comment>
<organism evidence="1 2">
    <name type="scientific">Streptomyces alanosinicus</name>
    <dbReference type="NCBI Taxonomy" id="68171"/>
    <lineage>
        <taxon>Bacteria</taxon>
        <taxon>Bacillati</taxon>
        <taxon>Actinomycetota</taxon>
        <taxon>Actinomycetes</taxon>
        <taxon>Kitasatosporales</taxon>
        <taxon>Streptomycetaceae</taxon>
        <taxon>Streptomyces</taxon>
    </lineage>
</organism>
<name>A0A919D5D5_9ACTN</name>
<dbReference type="EMBL" id="BMVG01000011">
    <property type="protein sequence ID" value="GHE06508.1"/>
    <property type="molecule type" value="Genomic_DNA"/>
</dbReference>
<dbReference type="Proteomes" id="UP000655443">
    <property type="component" value="Unassembled WGS sequence"/>
</dbReference>
<accession>A0A919D5D5</accession>
<proteinExistence type="predicted"/>
<gene>
    <name evidence="1" type="ORF">GCM10010339_47230</name>
</gene>
<evidence type="ECO:0008006" key="3">
    <source>
        <dbReference type="Google" id="ProtNLM"/>
    </source>
</evidence>
<protein>
    <recommendedName>
        <fullName evidence="3">Helicase</fullName>
    </recommendedName>
</protein>
<sequence length="141" mass="15977">MRWDGGGAVRQTEAEQCHVPAAYRLLDERLVDARAQLADVLRTRADGRGETHAREVAAGRLAGQVHRLEGAEEGLVFGRIDRADGMVLRLGRLGLHTQECETPLVVDWRAEAARPFYEATPLRPLGLRRRRHLRVRGRRER</sequence>
<evidence type="ECO:0000313" key="2">
    <source>
        <dbReference type="Proteomes" id="UP000655443"/>
    </source>
</evidence>
<dbReference type="AlphaFoldDB" id="A0A919D5D5"/>
<reference evidence="1" key="2">
    <citation type="submission" date="2020-09" db="EMBL/GenBank/DDBJ databases">
        <authorList>
            <person name="Sun Q."/>
            <person name="Ohkuma M."/>
        </authorList>
    </citation>
    <scope>NUCLEOTIDE SEQUENCE</scope>
    <source>
        <strain evidence="1">JCM 4714</strain>
    </source>
</reference>